<dbReference type="WBParaSite" id="ACRNAN_scaffold11061.g13810.t1">
    <property type="protein sequence ID" value="ACRNAN_scaffold11061.g13810.t1"/>
    <property type="gene ID" value="ACRNAN_scaffold11061.g13810"/>
</dbReference>
<dbReference type="InterPro" id="IPR017452">
    <property type="entry name" value="GPCR_Rhodpsn_7TM"/>
</dbReference>
<name>A0A914CJC7_9BILA</name>
<protein>
    <submittedName>
        <fullName evidence="8">G-protein coupled receptors family 1 profile domain-containing protein</fullName>
    </submittedName>
</protein>
<dbReference type="PROSITE" id="PS50262">
    <property type="entry name" value="G_PROTEIN_RECEP_F1_2"/>
    <property type="match status" value="1"/>
</dbReference>
<evidence type="ECO:0000256" key="4">
    <source>
        <dbReference type="ARBA" id="ARBA00023136"/>
    </source>
</evidence>
<feature type="transmembrane region" description="Helical" evidence="5">
    <location>
        <begin position="81"/>
        <end position="101"/>
    </location>
</feature>
<proteinExistence type="predicted"/>
<sequence>MCLIMAIDRMLSVYMPFRYLAFSVKYAIRMVVIGYSPAILILIASIIIVYSNEAYRTAETFGVCEISGATFPIINEMIRGVQLGTTIIGVLLYIPITVKLIQVFRPNSAFANLNPYQRRNLLRYNCIVSLMVANELFLIVIPHIILIFWPDTDARYVLFVSNLVKGLVNVAIIFFPQKELRNRCFKALMMLLMRLCCVDSNSAFTMSATQVSQVTAFKKTAASRRGSDRNGS</sequence>
<keyword evidence="2 5" id="KW-0812">Transmembrane</keyword>
<evidence type="ECO:0000256" key="5">
    <source>
        <dbReference type="SAM" id="Phobius"/>
    </source>
</evidence>
<dbReference type="SUPFAM" id="SSF81321">
    <property type="entry name" value="Family A G protein-coupled receptor-like"/>
    <property type="match status" value="1"/>
</dbReference>
<keyword evidence="3 5" id="KW-1133">Transmembrane helix</keyword>
<evidence type="ECO:0000256" key="1">
    <source>
        <dbReference type="ARBA" id="ARBA00004370"/>
    </source>
</evidence>
<feature type="transmembrane region" description="Helical" evidence="5">
    <location>
        <begin position="122"/>
        <end position="150"/>
    </location>
</feature>
<feature type="transmembrane region" description="Helical" evidence="5">
    <location>
        <begin position="26"/>
        <end position="50"/>
    </location>
</feature>
<keyword evidence="7" id="KW-1185">Reference proteome</keyword>
<evidence type="ECO:0000313" key="7">
    <source>
        <dbReference type="Proteomes" id="UP000887540"/>
    </source>
</evidence>
<reference evidence="8" key="1">
    <citation type="submission" date="2022-11" db="UniProtKB">
        <authorList>
            <consortium name="WormBaseParasite"/>
        </authorList>
    </citation>
    <scope>IDENTIFICATION</scope>
</reference>
<dbReference type="Proteomes" id="UP000887540">
    <property type="component" value="Unplaced"/>
</dbReference>
<feature type="transmembrane region" description="Helical" evidence="5">
    <location>
        <begin position="156"/>
        <end position="176"/>
    </location>
</feature>
<evidence type="ECO:0000256" key="3">
    <source>
        <dbReference type="ARBA" id="ARBA00022989"/>
    </source>
</evidence>
<dbReference type="GO" id="GO:0016020">
    <property type="term" value="C:membrane"/>
    <property type="evidence" value="ECO:0007669"/>
    <property type="project" value="UniProtKB-SubCell"/>
</dbReference>
<dbReference type="AlphaFoldDB" id="A0A914CJC7"/>
<feature type="domain" description="G-protein coupled receptors family 1 profile" evidence="6">
    <location>
        <begin position="1"/>
        <end position="139"/>
    </location>
</feature>
<organism evidence="7 8">
    <name type="scientific">Acrobeloides nanus</name>
    <dbReference type="NCBI Taxonomy" id="290746"/>
    <lineage>
        <taxon>Eukaryota</taxon>
        <taxon>Metazoa</taxon>
        <taxon>Ecdysozoa</taxon>
        <taxon>Nematoda</taxon>
        <taxon>Chromadorea</taxon>
        <taxon>Rhabditida</taxon>
        <taxon>Tylenchina</taxon>
        <taxon>Cephalobomorpha</taxon>
        <taxon>Cephaloboidea</taxon>
        <taxon>Cephalobidae</taxon>
        <taxon>Acrobeloides</taxon>
    </lineage>
</organism>
<evidence type="ECO:0000313" key="8">
    <source>
        <dbReference type="WBParaSite" id="ACRNAN_scaffold11061.g13810.t1"/>
    </source>
</evidence>
<keyword evidence="4 5" id="KW-0472">Membrane</keyword>
<evidence type="ECO:0000259" key="6">
    <source>
        <dbReference type="PROSITE" id="PS50262"/>
    </source>
</evidence>
<comment type="subcellular location">
    <subcellularLocation>
        <location evidence="1">Membrane</location>
    </subcellularLocation>
</comment>
<evidence type="ECO:0000256" key="2">
    <source>
        <dbReference type="ARBA" id="ARBA00022692"/>
    </source>
</evidence>
<accession>A0A914CJC7</accession>